<reference evidence="1 2" key="1">
    <citation type="submission" date="2018-10" db="EMBL/GenBank/DDBJ databases">
        <title>Genomic Encyclopedia of Archaeal and Bacterial Type Strains, Phase II (KMG-II): from individual species to whole genera.</title>
        <authorList>
            <person name="Goeker M."/>
        </authorList>
    </citation>
    <scope>NUCLEOTIDE SEQUENCE [LARGE SCALE GENOMIC DNA]</scope>
    <source>
        <strain evidence="1 2">DSM 14954</strain>
    </source>
</reference>
<name>A0A660LIF3_9ACTN</name>
<comment type="caution">
    <text evidence="1">The sequence shown here is derived from an EMBL/GenBank/DDBJ whole genome shotgun (WGS) entry which is preliminary data.</text>
</comment>
<dbReference type="EMBL" id="RBIL01000001">
    <property type="protein sequence ID" value="RKQ93830.1"/>
    <property type="molecule type" value="Genomic_DNA"/>
</dbReference>
<evidence type="ECO:0000313" key="2">
    <source>
        <dbReference type="Proteomes" id="UP000278962"/>
    </source>
</evidence>
<proteinExistence type="predicted"/>
<protein>
    <submittedName>
        <fullName evidence="1">Uncharacterized protein</fullName>
    </submittedName>
</protein>
<accession>A0A660LIF3</accession>
<keyword evidence="2" id="KW-1185">Reference proteome</keyword>
<dbReference type="AlphaFoldDB" id="A0A660LIF3"/>
<gene>
    <name evidence="1" type="ORF">C8N24_3704</name>
</gene>
<sequence>MGEKSAEFRTALSVKECGLRFRSGIEGGRGASAWIGGLTAKALGGETLTWYTPRDNTPFAALNDDPPMFSVGVGVPKAQGAHQHGTNVQMHVWDRGSYRDVVLWAHHSLAGGMHASKLLAAAEAAVRA</sequence>
<evidence type="ECO:0000313" key="1">
    <source>
        <dbReference type="EMBL" id="RKQ93830.1"/>
    </source>
</evidence>
<organism evidence="1 2">
    <name type="scientific">Solirubrobacter pauli</name>
    <dbReference type="NCBI Taxonomy" id="166793"/>
    <lineage>
        <taxon>Bacteria</taxon>
        <taxon>Bacillati</taxon>
        <taxon>Actinomycetota</taxon>
        <taxon>Thermoleophilia</taxon>
        <taxon>Solirubrobacterales</taxon>
        <taxon>Solirubrobacteraceae</taxon>
        <taxon>Solirubrobacter</taxon>
    </lineage>
</organism>
<dbReference type="Proteomes" id="UP000278962">
    <property type="component" value="Unassembled WGS sequence"/>
</dbReference>